<evidence type="ECO:0000313" key="3">
    <source>
        <dbReference type="Proteomes" id="UP000015354"/>
    </source>
</evidence>
<accession>S9V305</accession>
<evidence type="ECO:0000256" key="1">
    <source>
        <dbReference type="SAM" id="MobiDB-lite"/>
    </source>
</evidence>
<dbReference type="EMBL" id="ATMH01010625">
    <property type="protein sequence ID" value="EPY17185.1"/>
    <property type="molecule type" value="Genomic_DNA"/>
</dbReference>
<comment type="caution">
    <text evidence="2">The sequence shown here is derived from an EMBL/GenBank/DDBJ whole genome shotgun (WGS) entry which is preliminary data.</text>
</comment>
<name>S9V305_9TRYP</name>
<dbReference type="AlphaFoldDB" id="S9V305"/>
<sequence>MASQKSAPEGTTGRFYVESTALPSVKANRTFFETATHEGDAAPLMRRHTAPHCSAAVSKLESCQTSPGSVNALSMNNLQLSEQPAEDPPVSQKRLSNVVDVSVIVSPLDAAPCQSVASSLSFVSNDFFREAALQRALQVAVGTDGTDAEKQTAAHSVELLSLSQMDGRNASCSNYGSRCLYYSFTDMPSVRENSLRSMDFSVPVEVSLPTVSEDGPAAPIAIAQNTAESHPLPSSDPPLQEAAGGTGLTRLSSRRQSAVRFTEGTDFVPGFHRKH</sequence>
<feature type="region of interest" description="Disordered" evidence="1">
    <location>
        <begin position="228"/>
        <end position="256"/>
    </location>
</feature>
<proteinExistence type="predicted"/>
<keyword evidence="3" id="KW-1185">Reference proteome</keyword>
<organism evidence="2 3">
    <name type="scientific">Strigomonas culicis</name>
    <dbReference type="NCBI Taxonomy" id="28005"/>
    <lineage>
        <taxon>Eukaryota</taxon>
        <taxon>Discoba</taxon>
        <taxon>Euglenozoa</taxon>
        <taxon>Kinetoplastea</taxon>
        <taxon>Metakinetoplastina</taxon>
        <taxon>Trypanosomatida</taxon>
        <taxon>Trypanosomatidae</taxon>
        <taxon>Strigomonadinae</taxon>
        <taxon>Strigomonas</taxon>
    </lineage>
</organism>
<dbReference type="Proteomes" id="UP000015354">
    <property type="component" value="Unassembled WGS sequence"/>
</dbReference>
<reference evidence="2 3" key="1">
    <citation type="journal article" date="2013" name="PLoS ONE">
        <title>Predicting the Proteins of Angomonas deanei, Strigomonas culicis and Their Respective Endosymbionts Reveals New Aspects of the Trypanosomatidae Family.</title>
        <authorList>
            <person name="Motta M.C."/>
            <person name="Martins A.C."/>
            <person name="de Souza S.S."/>
            <person name="Catta-Preta C.M."/>
            <person name="Silva R."/>
            <person name="Klein C.C."/>
            <person name="de Almeida L.G."/>
            <person name="de Lima Cunha O."/>
            <person name="Ciapina L.P."/>
            <person name="Brocchi M."/>
            <person name="Colabardini A.C."/>
            <person name="de Araujo Lima B."/>
            <person name="Machado C.R."/>
            <person name="de Almeida Soares C.M."/>
            <person name="Probst C.M."/>
            <person name="de Menezes C.B."/>
            <person name="Thompson C.E."/>
            <person name="Bartholomeu D.C."/>
            <person name="Gradia D.F."/>
            <person name="Pavoni D.P."/>
            <person name="Grisard E.C."/>
            <person name="Fantinatti-Garboggini F."/>
            <person name="Marchini F.K."/>
            <person name="Rodrigues-Luiz G.F."/>
            <person name="Wagner G."/>
            <person name="Goldman G.H."/>
            <person name="Fietto J.L."/>
            <person name="Elias M.C."/>
            <person name="Goldman M.H."/>
            <person name="Sagot M.F."/>
            <person name="Pereira M."/>
            <person name="Stoco P.H."/>
            <person name="de Mendonca-Neto R.P."/>
            <person name="Teixeira S.M."/>
            <person name="Maciel T.E."/>
            <person name="de Oliveira Mendes T.A."/>
            <person name="Urmenyi T.P."/>
            <person name="de Souza W."/>
            <person name="Schenkman S."/>
            <person name="de Vasconcelos A.T."/>
        </authorList>
    </citation>
    <scope>NUCLEOTIDE SEQUENCE [LARGE SCALE GENOMIC DNA]</scope>
</reference>
<protein>
    <submittedName>
        <fullName evidence="2">Uncharacterized protein</fullName>
    </submittedName>
</protein>
<gene>
    <name evidence="2" type="ORF">STCU_10770</name>
</gene>
<evidence type="ECO:0000313" key="2">
    <source>
        <dbReference type="EMBL" id="EPY17185.1"/>
    </source>
</evidence>